<reference evidence="1" key="1">
    <citation type="submission" date="2023-07" db="EMBL/GenBank/DDBJ databases">
        <title>Black Yeasts Isolated from many extreme environments.</title>
        <authorList>
            <person name="Coleine C."/>
            <person name="Stajich J.E."/>
            <person name="Selbmann L."/>
        </authorList>
    </citation>
    <scope>NUCLEOTIDE SEQUENCE</scope>
    <source>
        <strain evidence="1">CCFEE 5714</strain>
    </source>
</reference>
<protein>
    <submittedName>
        <fullName evidence="1">Uncharacterized protein</fullName>
    </submittedName>
</protein>
<sequence length="552" mass="60445">MDPTTLMTFLFRAPPETRTVELLGSWDNFSTTYHMQHDRRRGRGFWSGCFKFQNIIFDGDSMNWAKPRTGGLKQGGTYWYFYRLDDEHEAYDESQACTSSCPLLPGQVLNVIEVPIEVLDPPLRCRSAGLDGADSLKRDTSTQTLDPEDKFVALNPPPISRVHGRCISDLALSERLESKAQSYKKDSISPPASPCVDQHRSVSPLDRLPSRYYAGARCPDSSYTDRRSSVDSSRSWRSEAPSFAHSSVYDAYGVESAVFDDAGPFGLEPLHEVSRTASRATTGVPLGEELAYEEAERLPAEFDTFYDDATSDHEAVVALTCFGPSSNTDMQSFNIRPTTSYSNAPPPSQLQPLHDSSYADQHHYEEDSWSSAYDPPTRPSEEHQRHQAGNGAFDMLSPTFSAATLSSGGLCTPYRLSDGCSRITSAYAAEDGANSSAFNDNSIEDVAERLRCLKAIDEDEDEAGIAPLIREPTTSDLSSPSQSKSMSFAGYALPEPDAGESAQSLGKLSSTDGAGFAHDIPSLLVQRTNTGENRSFTDDIFAELGFLGSSIS</sequence>
<gene>
    <name evidence="1" type="ORF">LTR37_017934</name>
</gene>
<accession>A0ACC3MIK1</accession>
<comment type="caution">
    <text evidence="1">The sequence shown here is derived from an EMBL/GenBank/DDBJ whole genome shotgun (WGS) entry which is preliminary data.</text>
</comment>
<proteinExistence type="predicted"/>
<organism evidence="1 2">
    <name type="scientific">Vermiconidia calcicola</name>
    <dbReference type="NCBI Taxonomy" id="1690605"/>
    <lineage>
        <taxon>Eukaryota</taxon>
        <taxon>Fungi</taxon>
        <taxon>Dikarya</taxon>
        <taxon>Ascomycota</taxon>
        <taxon>Pezizomycotina</taxon>
        <taxon>Dothideomycetes</taxon>
        <taxon>Dothideomycetidae</taxon>
        <taxon>Mycosphaerellales</taxon>
        <taxon>Extremaceae</taxon>
        <taxon>Vermiconidia</taxon>
    </lineage>
</organism>
<dbReference type="Proteomes" id="UP001281147">
    <property type="component" value="Unassembled WGS sequence"/>
</dbReference>
<dbReference type="EMBL" id="JAUTXU010000240">
    <property type="protein sequence ID" value="KAK3696516.1"/>
    <property type="molecule type" value="Genomic_DNA"/>
</dbReference>
<keyword evidence="2" id="KW-1185">Reference proteome</keyword>
<evidence type="ECO:0000313" key="1">
    <source>
        <dbReference type="EMBL" id="KAK3696516.1"/>
    </source>
</evidence>
<name>A0ACC3MIK1_9PEZI</name>
<evidence type="ECO:0000313" key="2">
    <source>
        <dbReference type="Proteomes" id="UP001281147"/>
    </source>
</evidence>